<feature type="repeat" description="ANK" evidence="3">
    <location>
        <begin position="398"/>
        <end position="430"/>
    </location>
</feature>
<sequence>MENRRLVEVSDHEVRIDFALGCKCRANVRLTSLSANTPIAFKVQTSSPQKFLVSPPTGLIPPLSSAAFQVILKPQSQPPAMFPRSPTDRFLIKTALAPEFSTRSTQPDSINSWFASRPTQDLKLKVVFVGPFLLRHAVAAGDVDAARNLIKRQKSVVAEMLPREAESLLGVASKSNEMVELLVEAGLKSEARAKIDKMSLEEETSWASKGWTGIHVAAAFDRTEELARLVKLVGSGPLDFRDNEGRTALHLAVSKGNIQCARTLVEAGADKDAKSKDGRTALYRAASNGDRPMAEMLIQMGADPTVTAGHRGRSPLDIARDKGHKEIVEILEQGETVLTTARRGELKPLELLLQRGASINHRDQYGLTALHVAAIKGHKDVALLLIRFGLGLECQDSEGHAPLHLAVEGGSMETVEVLVDEGANINARSKRGATPLYMANALGYHDIAQFLVNRGASSSSLPPSSSTYHL</sequence>
<dbReference type="PANTHER" id="PTHR24161:SF122">
    <property type="match status" value="1"/>
</dbReference>
<keyword evidence="2 3" id="KW-0040">ANK repeat</keyword>
<proteinExistence type="predicted"/>
<dbReference type="SMART" id="SM00248">
    <property type="entry name" value="ANK"/>
    <property type="match status" value="7"/>
</dbReference>
<keyword evidence="1" id="KW-0677">Repeat</keyword>
<gene>
    <name evidence="5" type="primary">Ank3_3</name>
    <name evidence="5" type="ORF">CK203_070918</name>
</gene>
<feature type="repeat" description="ANK" evidence="3">
    <location>
        <begin position="277"/>
        <end position="309"/>
    </location>
</feature>
<feature type="repeat" description="ANK" evidence="3">
    <location>
        <begin position="244"/>
        <end position="276"/>
    </location>
</feature>
<dbReference type="AlphaFoldDB" id="A0A438E3S3"/>
<dbReference type="Pfam" id="PF12796">
    <property type="entry name" value="Ank_2"/>
    <property type="match status" value="2"/>
</dbReference>
<evidence type="ECO:0000313" key="5">
    <source>
        <dbReference type="EMBL" id="RVW42387.1"/>
    </source>
</evidence>
<dbReference type="PRINTS" id="PR01415">
    <property type="entry name" value="ANKYRIN"/>
</dbReference>
<dbReference type="Pfam" id="PF00635">
    <property type="entry name" value="Motile_Sperm"/>
    <property type="match status" value="1"/>
</dbReference>
<feature type="domain" description="MSP" evidence="4">
    <location>
        <begin position="5"/>
        <end position="129"/>
    </location>
</feature>
<evidence type="ECO:0000256" key="3">
    <source>
        <dbReference type="PROSITE-ProRule" id="PRU00023"/>
    </source>
</evidence>
<comment type="caution">
    <text evidence="5">The sequence shown here is derived from an EMBL/GenBank/DDBJ whole genome shotgun (WGS) entry which is preliminary data.</text>
</comment>
<dbReference type="SUPFAM" id="SSF48403">
    <property type="entry name" value="Ankyrin repeat"/>
    <property type="match status" value="1"/>
</dbReference>
<feature type="repeat" description="ANK" evidence="3">
    <location>
        <begin position="365"/>
        <end position="397"/>
    </location>
</feature>
<dbReference type="InterPro" id="IPR002110">
    <property type="entry name" value="Ankyrin_rpt"/>
</dbReference>
<name>A0A438E3S3_VITVI</name>
<evidence type="ECO:0000313" key="6">
    <source>
        <dbReference type="Proteomes" id="UP000288805"/>
    </source>
</evidence>
<dbReference type="InterPro" id="IPR013783">
    <property type="entry name" value="Ig-like_fold"/>
</dbReference>
<dbReference type="InterPro" id="IPR000535">
    <property type="entry name" value="MSP_dom"/>
</dbReference>
<dbReference type="PANTHER" id="PTHR24161">
    <property type="entry name" value="ANK_REP_REGION DOMAIN-CONTAINING PROTEIN-RELATED"/>
    <property type="match status" value="1"/>
</dbReference>
<protein>
    <submittedName>
        <fullName evidence="5">Ankyrin-3</fullName>
    </submittedName>
</protein>
<dbReference type="PROSITE" id="PS50202">
    <property type="entry name" value="MSP"/>
    <property type="match status" value="1"/>
</dbReference>
<organism evidence="5 6">
    <name type="scientific">Vitis vinifera</name>
    <name type="common">Grape</name>
    <dbReference type="NCBI Taxonomy" id="29760"/>
    <lineage>
        <taxon>Eukaryota</taxon>
        <taxon>Viridiplantae</taxon>
        <taxon>Streptophyta</taxon>
        <taxon>Embryophyta</taxon>
        <taxon>Tracheophyta</taxon>
        <taxon>Spermatophyta</taxon>
        <taxon>Magnoliopsida</taxon>
        <taxon>eudicotyledons</taxon>
        <taxon>Gunneridae</taxon>
        <taxon>Pentapetalae</taxon>
        <taxon>rosids</taxon>
        <taxon>Vitales</taxon>
        <taxon>Vitaceae</taxon>
        <taxon>Viteae</taxon>
        <taxon>Vitis</taxon>
    </lineage>
</organism>
<feature type="repeat" description="ANK" evidence="3">
    <location>
        <begin position="431"/>
        <end position="463"/>
    </location>
</feature>
<dbReference type="EMBL" id="QGNW01001405">
    <property type="protein sequence ID" value="RVW42387.1"/>
    <property type="molecule type" value="Genomic_DNA"/>
</dbReference>
<dbReference type="InterPro" id="IPR036770">
    <property type="entry name" value="Ankyrin_rpt-contain_sf"/>
</dbReference>
<accession>A0A438E3S3</accession>
<dbReference type="PROSITE" id="PS50088">
    <property type="entry name" value="ANK_REPEAT"/>
    <property type="match status" value="5"/>
</dbReference>
<dbReference type="InterPro" id="IPR008962">
    <property type="entry name" value="PapD-like_sf"/>
</dbReference>
<evidence type="ECO:0000259" key="4">
    <source>
        <dbReference type="PROSITE" id="PS50202"/>
    </source>
</evidence>
<dbReference type="Gene3D" id="2.60.40.10">
    <property type="entry name" value="Immunoglobulins"/>
    <property type="match status" value="1"/>
</dbReference>
<reference evidence="5 6" key="1">
    <citation type="journal article" date="2018" name="PLoS Genet.">
        <title>Population sequencing reveals clonal diversity and ancestral inbreeding in the grapevine cultivar Chardonnay.</title>
        <authorList>
            <person name="Roach M.J."/>
            <person name="Johnson D.L."/>
            <person name="Bohlmann J."/>
            <person name="van Vuuren H.J."/>
            <person name="Jones S.J."/>
            <person name="Pretorius I.S."/>
            <person name="Schmidt S.A."/>
            <person name="Borneman A.R."/>
        </authorList>
    </citation>
    <scope>NUCLEOTIDE SEQUENCE [LARGE SCALE GENOMIC DNA]</scope>
    <source>
        <strain evidence="6">cv. Chardonnay</strain>
        <tissue evidence="5">Leaf</tissue>
    </source>
</reference>
<evidence type="ECO:0000256" key="1">
    <source>
        <dbReference type="ARBA" id="ARBA00022737"/>
    </source>
</evidence>
<dbReference type="PROSITE" id="PS50297">
    <property type="entry name" value="ANK_REP_REGION"/>
    <property type="match status" value="5"/>
</dbReference>
<dbReference type="Gene3D" id="1.25.40.20">
    <property type="entry name" value="Ankyrin repeat-containing domain"/>
    <property type="match status" value="2"/>
</dbReference>
<dbReference type="Proteomes" id="UP000288805">
    <property type="component" value="Unassembled WGS sequence"/>
</dbReference>
<dbReference type="SUPFAM" id="SSF49354">
    <property type="entry name" value="PapD-like"/>
    <property type="match status" value="1"/>
</dbReference>
<evidence type="ECO:0000256" key="2">
    <source>
        <dbReference type="ARBA" id="ARBA00023043"/>
    </source>
</evidence>
<dbReference type="Pfam" id="PF00023">
    <property type="entry name" value="Ank"/>
    <property type="match status" value="1"/>
</dbReference>